<accession>A0ABS4K2B9</accession>
<dbReference type="Proteomes" id="UP001519308">
    <property type="component" value="Unassembled WGS sequence"/>
</dbReference>
<sequence length="169" mass="19868">MSEELFKELKKELKLAIVKHYKEIEEMFRGKDFYGYALYTSDDVSSIVAVANTSDSIPVDVSDEMYIYYRYSPDEWSQWDDFEIFDTVNKIIEESYCLPNAEFSRVKSKILSSSLETMMELQREGLFGVKSDEKYLIIWVSDSDDSIMEISAKELNTSKVYEDYTEEFE</sequence>
<proteinExistence type="predicted"/>
<dbReference type="InterPro" id="IPR025409">
    <property type="entry name" value="DUF4303"/>
</dbReference>
<reference evidence="1 2" key="1">
    <citation type="submission" date="2021-03" db="EMBL/GenBank/DDBJ databases">
        <title>Genomic Encyclopedia of Type Strains, Phase IV (KMG-IV): sequencing the most valuable type-strain genomes for metagenomic binning, comparative biology and taxonomic classification.</title>
        <authorList>
            <person name="Goeker M."/>
        </authorList>
    </citation>
    <scope>NUCLEOTIDE SEQUENCE [LARGE SCALE GENOMIC DNA]</scope>
    <source>
        <strain evidence="1 2">DSM 28650</strain>
    </source>
</reference>
<evidence type="ECO:0000313" key="2">
    <source>
        <dbReference type="Proteomes" id="UP001519308"/>
    </source>
</evidence>
<name>A0ABS4K2B9_9CLOT</name>
<keyword evidence="2" id="KW-1185">Reference proteome</keyword>
<protein>
    <recommendedName>
        <fullName evidence="3">DUF4303 domain-containing protein</fullName>
    </recommendedName>
</protein>
<evidence type="ECO:0008006" key="3">
    <source>
        <dbReference type="Google" id="ProtNLM"/>
    </source>
</evidence>
<dbReference type="EMBL" id="JAGGLL010000011">
    <property type="protein sequence ID" value="MBP2021920.1"/>
    <property type="molecule type" value="Genomic_DNA"/>
</dbReference>
<comment type="caution">
    <text evidence="1">The sequence shown here is derived from an EMBL/GenBank/DDBJ whole genome shotgun (WGS) entry which is preliminary data.</text>
</comment>
<organism evidence="1 2">
    <name type="scientific">Clostridium punense</name>
    <dbReference type="NCBI Taxonomy" id="1054297"/>
    <lineage>
        <taxon>Bacteria</taxon>
        <taxon>Bacillati</taxon>
        <taxon>Bacillota</taxon>
        <taxon>Clostridia</taxon>
        <taxon>Eubacteriales</taxon>
        <taxon>Clostridiaceae</taxon>
        <taxon>Clostridium</taxon>
    </lineage>
</organism>
<dbReference type="RefSeq" id="WP_021281363.1">
    <property type="nucleotide sequence ID" value="NZ_JAGGLL010000011.1"/>
</dbReference>
<gene>
    <name evidence="1" type="ORF">J2Z44_001716</name>
</gene>
<dbReference type="Pfam" id="PF14136">
    <property type="entry name" value="DUF4303"/>
    <property type="match status" value="1"/>
</dbReference>
<evidence type="ECO:0000313" key="1">
    <source>
        <dbReference type="EMBL" id="MBP2021920.1"/>
    </source>
</evidence>